<accession>A0ABN0XKR7</accession>
<evidence type="ECO:0000313" key="3">
    <source>
        <dbReference type="EMBL" id="GAA0366706.1"/>
    </source>
</evidence>
<evidence type="ECO:0000313" key="4">
    <source>
        <dbReference type="Proteomes" id="UP001501757"/>
    </source>
</evidence>
<sequence length="256" mass="27476">MELGLEGKRVVVTGASRGIGAAIAERFLAEGAHVCLVARHQPDLGALRLLLQERYAHRVVAQSCDCTQPQQLDELRAYLMDTWGGVDILVANVGDGRSVADPIPTPQQWQQTWQSNFESALQTARTFISDLQHSKGVLLFVSSIAGKEAFGAPVDYSTAKAALMALAKNMSAKLAKQVRVNVIAPGNVYFPGGSWDEKLQKEPERIQRLIETSVPMGRFATPEEIAAPAVFLCSDLASFITGSTLVVDGGQTVGVG</sequence>
<evidence type="ECO:0000256" key="1">
    <source>
        <dbReference type="ARBA" id="ARBA00006484"/>
    </source>
</evidence>
<keyword evidence="4" id="KW-1185">Reference proteome</keyword>
<dbReference type="PRINTS" id="PR00080">
    <property type="entry name" value="SDRFAMILY"/>
</dbReference>
<organism evidence="3 4">
    <name type="scientific">Bowmanella denitrificans</name>
    <dbReference type="NCBI Taxonomy" id="366582"/>
    <lineage>
        <taxon>Bacteria</taxon>
        <taxon>Pseudomonadati</taxon>
        <taxon>Pseudomonadota</taxon>
        <taxon>Gammaproteobacteria</taxon>
        <taxon>Alteromonadales</taxon>
        <taxon>Alteromonadaceae</taxon>
        <taxon>Bowmanella</taxon>
    </lineage>
</organism>
<gene>
    <name evidence="3" type="ORF">GCM10009092_33820</name>
</gene>
<dbReference type="PANTHER" id="PTHR42760">
    <property type="entry name" value="SHORT-CHAIN DEHYDROGENASES/REDUCTASES FAMILY MEMBER"/>
    <property type="match status" value="1"/>
</dbReference>
<dbReference type="Gene3D" id="3.40.50.720">
    <property type="entry name" value="NAD(P)-binding Rossmann-like Domain"/>
    <property type="match status" value="1"/>
</dbReference>
<protein>
    <submittedName>
        <fullName evidence="3">Glucose 1-dehydrogenase</fullName>
    </submittedName>
</protein>
<dbReference type="RefSeq" id="WP_343846491.1">
    <property type="nucleotide sequence ID" value="NZ_BAAAEI010000021.1"/>
</dbReference>
<comment type="caution">
    <text evidence="3">The sequence shown here is derived from an EMBL/GenBank/DDBJ whole genome shotgun (WGS) entry which is preliminary data.</text>
</comment>
<dbReference type="SUPFAM" id="SSF51735">
    <property type="entry name" value="NAD(P)-binding Rossmann-fold domains"/>
    <property type="match status" value="1"/>
</dbReference>
<dbReference type="InterPro" id="IPR036291">
    <property type="entry name" value="NAD(P)-bd_dom_sf"/>
</dbReference>
<name>A0ABN0XKR7_9ALTE</name>
<dbReference type="PRINTS" id="PR00081">
    <property type="entry name" value="GDHRDH"/>
</dbReference>
<dbReference type="PANTHER" id="PTHR42760:SF133">
    <property type="entry name" value="3-OXOACYL-[ACYL-CARRIER-PROTEIN] REDUCTASE"/>
    <property type="match status" value="1"/>
</dbReference>
<dbReference type="EMBL" id="BAAAEI010000021">
    <property type="protein sequence ID" value="GAA0366706.1"/>
    <property type="molecule type" value="Genomic_DNA"/>
</dbReference>
<dbReference type="Pfam" id="PF13561">
    <property type="entry name" value="adh_short_C2"/>
    <property type="match status" value="1"/>
</dbReference>
<proteinExistence type="inferred from homology"/>
<keyword evidence="2" id="KW-0560">Oxidoreductase</keyword>
<dbReference type="CDD" id="cd05233">
    <property type="entry name" value="SDR_c"/>
    <property type="match status" value="1"/>
</dbReference>
<reference evidence="3 4" key="1">
    <citation type="journal article" date="2019" name="Int. J. Syst. Evol. Microbiol.">
        <title>The Global Catalogue of Microorganisms (GCM) 10K type strain sequencing project: providing services to taxonomists for standard genome sequencing and annotation.</title>
        <authorList>
            <consortium name="The Broad Institute Genomics Platform"/>
            <consortium name="The Broad Institute Genome Sequencing Center for Infectious Disease"/>
            <person name="Wu L."/>
            <person name="Ma J."/>
        </authorList>
    </citation>
    <scope>NUCLEOTIDE SEQUENCE [LARGE SCALE GENOMIC DNA]</scope>
    <source>
        <strain evidence="3 4">JCM 13378</strain>
    </source>
</reference>
<dbReference type="InterPro" id="IPR002347">
    <property type="entry name" value="SDR_fam"/>
</dbReference>
<comment type="similarity">
    <text evidence="1">Belongs to the short-chain dehydrogenases/reductases (SDR) family.</text>
</comment>
<dbReference type="Proteomes" id="UP001501757">
    <property type="component" value="Unassembled WGS sequence"/>
</dbReference>
<evidence type="ECO:0000256" key="2">
    <source>
        <dbReference type="ARBA" id="ARBA00023002"/>
    </source>
</evidence>